<comment type="caution">
    <text evidence="3">The sequence shown here is derived from an EMBL/GenBank/DDBJ whole genome shotgun (WGS) entry which is preliminary data.</text>
</comment>
<organism evidence="3 4">
    <name type="scientific">Paenibacillus solanacearum</name>
    <dbReference type="NCBI Taxonomy" id="2048548"/>
    <lineage>
        <taxon>Bacteria</taxon>
        <taxon>Bacillati</taxon>
        <taxon>Bacillota</taxon>
        <taxon>Bacilli</taxon>
        <taxon>Bacillales</taxon>
        <taxon>Paenibacillaceae</taxon>
        <taxon>Paenibacillus</taxon>
    </lineage>
</organism>
<gene>
    <name evidence="3" type="ORF">PAESOLCIP111_05142</name>
</gene>
<evidence type="ECO:0000259" key="2">
    <source>
        <dbReference type="Pfam" id="PF07364"/>
    </source>
</evidence>
<feature type="domain" description="Microcystin LR degradation protein MlrC C-terminal" evidence="1">
    <location>
        <begin position="308"/>
        <end position="482"/>
    </location>
</feature>
<dbReference type="AlphaFoldDB" id="A0A916NRZ3"/>
<dbReference type="PIRSF" id="PIRSF012702">
    <property type="entry name" value="UCP012702"/>
    <property type="match status" value="1"/>
</dbReference>
<dbReference type="RefSeq" id="WP_246627639.1">
    <property type="nucleotide sequence ID" value="NZ_CAJVAS010000034.1"/>
</dbReference>
<feature type="domain" description="Microcystin LR degradation protein MlrC N-terminal" evidence="2">
    <location>
        <begin position="13"/>
        <end position="298"/>
    </location>
</feature>
<keyword evidence="4" id="KW-1185">Reference proteome</keyword>
<evidence type="ECO:0000313" key="3">
    <source>
        <dbReference type="EMBL" id="CAG7646327.1"/>
    </source>
</evidence>
<dbReference type="InterPro" id="IPR009197">
    <property type="entry name" value="MlrC"/>
</dbReference>
<name>A0A916NRZ3_9BACL</name>
<accession>A0A916NRZ3</accession>
<proteinExistence type="predicted"/>
<dbReference type="InterPro" id="IPR010799">
    <property type="entry name" value="MlrC_C"/>
</dbReference>
<dbReference type="Proteomes" id="UP000693672">
    <property type="component" value="Unassembled WGS sequence"/>
</dbReference>
<dbReference type="Pfam" id="PF07171">
    <property type="entry name" value="MlrC_C"/>
    <property type="match status" value="1"/>
</dbReference>
<evidence type="ECO:0000313" key="4">
    <source>
        <dbReference type="Proteomes" id="UP000693672"/>
    </source>
</evidence>
<sequence length="495" mass="53337">MDHSISNQPKKAIGVVGVVHETNTFAPGMTGMDAFMDDWIVGKDAFIDRYSGTKTSMGGVIDASKELGLELRLGLYTQATPSGMVTDEAFDVIADGLVNSVDRSIDGLVVILHGAMVAVSYRDAEGEILRRLRAKFGSSLPMAVTLDLHANVSPTMVDLSDLIVAYDTYPHVDIFDRAVEAVRLLKRQLDGEIKPVHKLVHTRMLVPPQAMLTDSGAMKELMDLAFALEKEPGVLNISVAGGFPYSDVADAGMSIVVTADRDTALAERCAERMRAAAWERRERFMVRQAEPAEAVAIALQHAEGPIVLTESSDNVGGGSPADSTHLLPFLLEAPKTSLMVLCDPEAVRLAAKLGIGAELRCAVGGKTDGLHGEPVPVTGTIRTLFDGNYTHIGAYMTGQNVRMGLTAVVQCGNVTLILTEKRVAPWDPGHVRSVGLYPEQYHIIVAKSALAWKTAFGDVAKLAIDVDIPGCCSANMQRFRYEALNRPIYPLDAIE</sequence>
<dbReference type="InterPro" id="IPR015995">
    <property type="entry name" value="MlrC_N"/>
</dbReference>
<evidence type="ECO:0008006" key="5">
    <source>
        <dbReference type="Google" id="ProtNLM"/>
    </source>
</evidence>
<dbReference type="EMBL" id="CAJVAS010000034">
    <property type="protein sequence ID" value="CAG7646327.1"/>
    <property type="molecule type" value="Genomic_DNA"/>
</dbReference>
<dbReference type="Pfam" id="PF07364">
    <property type="entry name" value="DUF1485"/>
    <property type="match status" value="1"/>
</dbReference>
<reference evidence="3" key="1">
    <citation type="submission" date="2021-06" db="EMBL/GenBank/DDBJ databases">
        <authorList>
            <person name="Criscuolo A."/>
        </authorList>
    </citation>
    <scope>NUCLEOTIDE SEQUENCE</scope>
    <source>
        <strain evidence="3">CIP111600</strain>
    </source>
</reference>
<evidence type="ECO:0000259" key="1">
    <source>
        <dbReference type="Pfam" id="PF07171"/>
    </source>
</evidence>
<protein>
    <recommendedName>
        <fullName evidence="5">MlrC</fullName>
    </recommendedName>
</protein>